<dbReference type="PANTHER" id="PTHR30469:SF15">
    <property type="entry name" value="HLYD FAMILY OF SECRETION PROTEINS"/>
    <property type="match status" value="1"/>
</dbReference>
<evidence type="ECO:0000313" key="5">
    <source>
        <dbReference type="EMBL" id="MBT9287987.1"/>
    </source>
</evidence>
<dbReference type="AlphaFoldDB" id="A0A947GAU0"/>
<feature type="domain" description="CusB-like beta-barrel" evidence="3">
    <location>
        <begin position="258"/>
        <end position="325"/>
    </location>
</feature>
<dbReference type="Gene3D" id="1.10.287.470">
    <property type="entry name" value="Helix hairpin bin"/>
    <property type="match status" value="1"/>
</dbReference>
<dbReference type="Gene3D" id="2.40.30.170">
    <property type="match status" value="1"/>
</dbReference>
<dbReference type="InterPro" id="IPR006143">
    <property type="entry name" value="RND_pump_MFP"/>
</dbReference>
<evidence type="ECO:0000256" key="2">
    <source>
        <dbReference type="SAM" id="Coils"/>
    </source>
</evidence>
<feature type="coiled-coil region" evidence="2">
    <location>
        <begin position="129"/>
        <end position="156"/>
    </location>
</feature>
<dbReference type="InterPro" id="IPR058637">
    <property type="entry name" value="YknX-like_C"/>
</dbReference>
<feature type="domain" description="YknX-like C-terminal permuted SH3-like" evidence="4">
    <location>
        <begin position="335"/>
        <end position="401"/>
    </location>
</feature>
<dbReference type="InterPro" id="IPR058792">
    <property type="entry name" value="Beta-barrel_RND_2"/>
</dbReference>
<dbReference type="RefSeq" id="WP_261966679.1">
    <property type="nucleotide sequence ID" value="NZ_JAHHZF010000001.1"/>
</dbReference>
<organism evidence="5 6">
    <name type="scientific">Prosthecodimorpha staleyi</name>
    <dbReference type="NCBI Taxonomy" id="2840188"/>
    <lineage>
        <taxon>Bacteria</taxon>
        <taxon>Pseudomonadati</taxon>
        <taxon>Pseudomonadota</taxon>
        <taxon>Alphaproteobacteria</taxon>
        <taxon>Hyphomicrobiales</taxon>
        <taxon>Ancalomicrobiaceae</taxon>
        <taxon>Prosthecodimorpha</taxon>
    </lineage>
</organism>
<reference evidence="5 6" key="1">
    <citation type="submission" date="2021-06" db="EMBL/GenBank/DDBJ databases">
        <authorList>
            <person name="Grouzdev D.S."/>
            <person name="Koziaeva V."/>
        </authorList>
    </citation>
    <scope>NUCLEOTIDE SEQUENCE [LARGE SCALE GENOMIC DNA]</scope>
    <source>
        <strain evidence="5 6">22</strain>
    </source>
</reference>
<evidence type="ECO:0000256" key="1">
    <source>
        <dbReference type="ARBA" id="ARBA00009477"/>
    </source>
</evidence>
<comment type="similarity">
    <text evidence="1">Belongs to the membrane fusion protein (MFP) (TC 8.A.1) family.</text>
</comment>
<protein>
    <submittedName>
        <fullName evidence="5">Efflux RND transporter periplasmic adaptor subunit</fullName>
    </submittedName>
</protein>
<accession>A0A947GAU0</accession>
<proteinExistence type="inferred from homology"/>
<dbReference type="Proteomes" id="UP000766595">
    <property type="component" value="Unassembled WGS sequence"/>
</dbReference>
<dbReference type="NCBIfam" id="TIGR01730">
    <property type="entry name" value="RND_mfp"/>
    <property type="match status" value="1"/>
</dbReference>
<keyword evidence="2" id="KW-0175">Coiled coil</keyword>
<dbReference type="Gene3D" id="2.40.50.100">
    <property type="match status" value="1"/>
</dbReference>
<dbReference type="GO" id="GO:0015562">
    <property type="term" value="F:efflux transmembrane transporter activity"/>
    <property type="evidence" value="ECO:0007669"/>
    <property type="project" value="TreeGrafter"/>
</dbReference>
<dbReference type="Pfam" id="PF25989">
    <property type="entry name" value="YknX_C"/>
    <property type="match status" value="1"/>
</dbReference>
<dbReference type="Pfam" id="PF25954">
    <property type="entry name" value="Beta-barrel_RND_2"/>
    <property type="match status" value="1"/>
</dbReference>
<sequence length="412" mass="42423">MTATRTIFQLGATAVLAGAVWTGTALPITGSRTIAAEANTAKSGTPAVATVKPPAIAVVAAETREVVETVMVAGSLLPREEVVVGVDIDGLRILDLGADVADRVAAGQVVARLADDTIRTQLAQNASNVARADAAIAQARSNIANAEAAEVEASAALERAKPLRERGIISQEVFEQRTSAARGAVARLEAARAALDVAHADRAVLVAAGREIELRLGKTEIKAPTAGIVLARSARIGAVAGGSGEPLFRIARDGSIELEADVPEGQISKLRLGQPVDVTPAGFAAPIRGEIRLLSPQIDTTTRLGRVRVALPGDAAVRSGSFARGVIETARRSGVSVPRSAVMTERGHATVQAVKDGRIETRKVEVGLSGDGRVLILSGIEAGEQVVVKAGTFVRHGDQVTPVVAKAEEIGG</sequence>
<evidence type="ECO:0000259" key="3">
    <source>
        <dbReference type="Pfam" id="PF25954"/>
    </source>
</evidence>
<evidence type="ECO:0000313" key="6">
    <source>
        <dbReference type="Proteomes" id="UP000766595"/>
    </source>
</evidence>
<dbReference type="EMBL" id="JAHHZF010000001">
    <property type="protein sequence ID" value="MBT9287987.1"/>
    <property type="molecule type" value="Genomic_DNA"/>
</dbReference>
<dbReference type="GO" id="GO:1990281">
    <property type="term" value="C:efflux pump complex"/>
    <property type="evidence" value="ECO:0007669"/>
    <property type="project" value="TreeGrafter"/>
</dbReference>
<comment type="caution">
    <text evidence="5">The sequence shown here is derived from an EMBL/GenBank/DDBJ whole genome shotgun (WGS) entry which is preliminary data.</text>
</comment>
<gene>
    <name evidence="5" type="ORF">KL771_00895</name>
</gene>
<dbReference type="PANTHER" id="PTHR30469">
    <property type="entry name" value="MULTIDRUG RESISTANCE PROTEIN MDTA"/>
    <property type="match status" value="1"/>
</dbReference>
<dbReference type="SUPFAM" id="SSF111369">
    <property type="entry name" value="HlyD-like secretion proteins"/>
    <property type="match status" value="1"/>
</dbReference>
<evidence type="ECO:0000259" key="4">
    <source>
        <dbReference type="Pfam" id="PF25989"/>
    </source>
</evidence>
<dbReference type="Gene3D" id="2.40.420.20">
    <property type="match status" value="1"/>
</dbReference>
<name>A0A947GAU0_9HYPH</name>
<keyword evidence="6" id="KW-1185">Reference proteome</keyword>